<gene>
    <name evidence="9" type="primary">ABFA</name>
</gene>
<dbReference type="InterPro" id="IPR043452">
    <property type="entry name" value="BZIP46-like"/>
</dbReference>
<evidence type="ECO:0000256" key="7">
    <source>
        <dbReference type="SAM" id="Coils"/>
    </source>
</evidence>
<dbReference type="GO" id="GO:0045893">
    <property type="term" value="P:positive regulation of DNA-templated transcription"/>
    <property type="evidence" value="ECO:0007669"/>
    <property type="project" value="InterPro"/>
</dbReference>
<comment type="subcellular location">
    <subcellularLocation>
        <location evidence="1">Nucleus</location>
    </subcellularLocation>
</comment>
<dbReference type="PROSITE" id="PS00036">
    <property type="entry name" value="BZIP_BASIC"/>
    <property type="match status" value="1"/>
</dbReference>
<dbReference type="GO" id="GO:0003700">
    <property type="term" value="F:DNA-binding transcription factor activity"/>
    <property type="evidence" value="ECO:0007669"/>
    <property type="project" value="InterPro"/>
</dbReference>
<keyword evidence="3" id="KW-0805">Transcription regulation</keyword>
<dbReference type="GO" id="GO:0009738">
    <property type="term" value="P:abscisic acid-activated signaling pathway"/>
    <property type="evidence" value="ECO:0007669"/>
    <property type="project" value="UniProtKB-KW"/>
</dbReference>
<dbReference type="InterPro" id="IPR004827">
    <property type="entry name" value="bZIP"/>
</dbReference>
<evidence type="ECO:0000313" key="9">
    <source>
        <dbReference type="EMBL" id="QIW91911.1"/>
    </source>
</evidence>
<keyword evidence="7" id="KW-0175">Coiled coil</keyword>
<dbReference type="SMART" id="SM00338">
    <property type="entry name" value="BRLZ"/>
    <property type="match status" value="1"/>
</dbReference>
<dbReference type="AlphaFoldDB" id="A0A6H0XBG4"/>
<dbReference type="InterPro" id="IPR046347">
    <property type="entry name" value="bZIP_sf"/>
</dbReference>
<feature type="domain" description="BZIP" evidence="8">
    <location>
        <begin position="290"/>
        <end position="335"/>
    </location>
</feature>
<evidence type="ECO:0000256" key="3">
    <source>
        <dbReference type="ARBA" id="ARBA00023015"/>
    </source>
</evidence>
<dbReference type="Gene3D" id="1.20.5.170">
    <property type="match status" value="1"/>
</dbReference>
<dbReference type="SUPFAM" id="SSF57959">
    <property type="entry name" value="Leucine zipper domain"/>
    <property type="match status" value="1"/>
</dbReference>
<reference evidence="9" key="1">
    <citation type="journal article" date="2019" name="Plant J.">
        <title>Vegetative desiccation tolerance in the resurrection plant Xerophyta humilis has not evolved through reactivation of the seed canonical LAFL regulatory network.</title>
        <authorList>
            <person name="Lyall R"/>
            <person name="Schlebusch SA"/>
            <person name="Proctor J"/>
            <person name="Prag M"/>
            <person name="Hussey SG"/>
            <person name="Ingle RA Illing.N."/>
        </authorList>
    </citation>
    <scope>NUCLEOTIDE SEQUENCE</scope>
</reference>
<evidence type="ECO:0000256" key="5">
    <source>
        <dbReference type="ARBA" id="ARBA00023163"/>
    </source>
</evidence>
<evidence type="ECO:0000256" key="6">
    <source>
        <dbReference type="ARBA" id="ARBA00023242"/>
    </source>
</evidence>
<dbReference type="Pfam" id="PF00170">
    <property type="entry name" value="bZIP_1"/>
    <property type="match status" value="1"/>
</dbReference>
<keyword evidence="6" id="KW-0539">Nucleus</keyword>
<evidence type="ECO:0000256" key="1">
    <source>
        <dbReference type="ARBA" id="ARBA00004123"/>
    </source>
</evidence>
<keyword evidence="4" id="KW-0238">DNA-binding</keyword>
<evidence type="ECO:0000259" key="8">
    <source>
        <dbReference type="PROSITE" id="PS50217"/>
    </source>
</evidence>
<dbReference type="EMBL" id="MT298922">
    <property type="protein sequence ID" value="QIW91911.1"/>
    <property type="molecule type" value="mRNA"/>
</dbReference>
<sequence length="347" mass="36152">MNSKTNMHMNMNMNMGGGGGGGEGLARQQSVYSLTLDEFQHSLGKDLGSMNMDELMKTIWTAEETHAVASTNAPPIQPISTAAAGPQRQGSLTLPCTLSQKSVDQVWRNLTSAGTQQPQQSMLGEMTLEEFLVRAGVVRDGQLVGNSTLLGGVNASGFDLKYPQAARSVAGLPPNPVPNYPVAALPINSSGAGPYAAGVNAAGLPNPPGAAGLAAAGGIMGFGDPAAAAAAALTNGFIPSGVGLTGASADLSSDSFGRVNGDVGMVSPPVPYTFGGGLRGRKSAAAEKVVERRHRRMIKNRESAARSRARKQAYMIELEAEVAKLKEQNEELEKKRVCFQFKASSCY</sequence>
<evidence type="ECO:0000256" key="2">
    <source>
        <dbReference type="ARBA" id="ARBA00022682"/>
    </source>
</evidence>
<reference evidence="9" key="2">
    <citation type="submission" date="2020-03" db="EMBL/GenBank/DDBJ databases">
        <authorList>
            <person name="Lyall R."/>
            <person name="Proctor J."/>
        </authorList>
    </citation>
    <scope>NUCLEOTIDE SEQUENCE</scope>
</reference>
<name>A0A6H0XBG4_9LILI</name>
<protein>
    <submittedName>
        <fullName evidence="9">Abscisic acid responsive elements-binding factor A</fullName>
    </submittedName>
</protein>
<dbReference type="CDD" id="cd14707">
    <property type="entry name" value="bZIP_plant_BZIP46"/>
    <property type="match status" value="1"/>
</dbReference>
<dbReference type="GO" id="GO:0005634">
    <property type="term" value="C:nucleus"/>
    <property type="evidence" value="ECO:0007669"/>
    <property type="project" value="UniProtKB-SubCell"/>
</dbReference>
<keyword evidence="5" id="KW-0804">Transcription</keyword>
<dbReference type="PROSITE" id="PS50217">
    <property type="entry name" value="BZIP"/>
    <property type="match status" value="1"/>
</dbReference>
<evidence type="ECO:0000256" key="4">
    <source>
        <dbReference type="ARBA" id="ARBA00023125"/>
    </source>
</evidence>
<dbReference type="PANTHER" id="PTHR22952">
    <property type="entry name" value="CAMP-RESPONSE ELEMENT BINDING PROTEIN-RELATED"/>
    <property type="match status" value="1"/>
</dbReference>
<feature type="coiled-coil region" evidence="7">
    <location>
        <begin position="308"/>
        <end position="342"/>
    </location>
</feature>
<organism evidence="9">
    <name type="scientific">Xerophyta humilis</name>
    <dbReference type="NCBI Taxonomy" id="211604"/>
    <lineage>
        <taxon>Eukaryota</taxon>
        <taxon>Viridiplantae</taxon>
        <taxon>Streptophyta</taxon>
        <taxon>Embryophyta</taxon>
        <taxon>Tracheophyta</taxon>
        <taxon>Spermatophyta</taxon>
        <taxon>Magnoliopsida</taxon>
        <taxon>Liliopsida</taxon>
        <taxon>Pandanales</taxon>
        <taxon>Velloziaceae</taxon>
        <taxon>Xerophyta</taxon>
    </lineage>
</organism>
<proteinExistence type="evidence at transcript level"/>
<dbReference type="PANTHER" id="PTHR22952:SF463">
    <property type="entry name" value="ABSCISIC ACID-INSENSITIVE 5-LIKE PROTEIN 7"/>
    <property type="match status" value="1"/>
</dbReference>
<accession>A0A6H0XBG4</accession>
<dbReference type="FunFam" id="1.20.5.170:FF:000036">
    <property type="entry name" value="ABSCISIC ACID-INSENSITIVE 5-like protein 2"/>
    <property type="match status" value="1"/>
</dbReference>
<dbReference type="GO" id="GO:0003677">
    <property type="term" value="F:DNA binding"/>
    <property type="evidence" value="ECO:0007669"/>
    <property type="project" value="UniProtKB-KW"/>
</dbReference>
<keyword evidence="2" id="KW-0938">Abscisic acid signaling pathway</keyword>